<keyword evidence="6" id="KW-0547">Nucleotide-binding</keyword>
<dbReference type="PROSITE" id="PS00794">
    <property type="entry name" value="HPPK"/>
    <property type="match status" value="1"/>
</dbReference>
<evidence type="ECO:0000256" key="2">
    <source>
        <dbReference type="ARBA" id="ARBA00005810"/>
    </source>
</evidence>
<dbReference type="Gene3D" id="3.30.70.560">
    <property type="entry name" value="7,8-Dihydro-6-hydroxymethylpterin-pyrophosphokinase HPPK"/>
    <property type="match status" value="1"/>
</dbReference>
<dbReference type="AlphaFoldDB" id="A0A934PWM7"/>
<evidence type="ECO:0000256" key="3">
    <source>
        <dbReference type="ARBA" id="ARBA00013253"/>
    </source>
</evidence>
<feature type="domain" description="7,8-dihydro-6-hydroxymethylpterin-pyrophosphokinase" evidence="13">
    <location>
        <begin position="87"/>
        <end position="98"/>
    </location>
</feature>
<dbReference type="EMBL" id="JAEHFW010000003">
    <property type="protein sequence ID" value="MBK0380882.1"/>
    <property type="molecule type" value="Genomic_DNA"/>
</dbReference>
<dbReference type="SUPFAM" id="SSF55083">
    <property type="entry name" value="6-hydroxymethyl-7,8-dihydropterin pyrophosphokinase, HPPK"/>
    <property type="match status" value="1"/>
</dbReference>
<keyword evidence="15" id="KW-1185">Reference proteome</keyword>
<evidence type="ECO:0000256" key="4">
    <source>
        <dbReference type="ARBA" id="ARBA00016218"/>
    </source>
</evidence>
<comment type="similarity">
    <text evidence="2">Belongs to the HPPK family.</text>
</comment>
<comment type="pathway">
    <text evidence="1">Cofactor biosynthesis; tetrahydrofolate biosynthesis; 2-amino-4-hydroxy-6-hydroxymethyl-7,8-dihydropteridine diphosphate from 7,8-dihydroneopterin triphosphate: step 4/4.</text>
</comment>
<protein>
    <recommendedName>
        <fullName evidence="4">2-amino-4-hydroxy-6-hydroxymethyldihydropteridine pyrophosphokinase</fullName>
        <ecNumber evidence="3">2.7.6.3</ecNumber>
    </recommendedName>
    <alternativeName>
        <fullName evidence="11">6-hydroxymethyl-7,8-dihydropterin pyrophosphokinase</fullName>
    </alternativeName>
    <alternativeName>
        <fullName evidence="12">7,8-dihydro-6-hydroxymethylpterin-pyrophosphokinase</fullName>
    </alternativeName>
</protein>
<accession>A0A934PWM7</accession>
<sequence length="163" mass="18777">MINVFLLLGSNLGKRELFLDEAIGHIENRVGKRLNKSAVYETQSWGKTDEPDYLNQVIELQTGLTAGELLKIILDIELEMGRRREIKWGARIIDIDILFYGNDIISSPELTIPHPELHKRRFTLEPLNQIASDLVHPVLGKTIFLLKKELKDNLIVKIYNFED</sequence>
<dbReference type="PANTHER" id="PTHR43071">
    <property type="entry name" value="2-AMINO-4-HYDROXY-6-HYDROXYMETHYLDIHYDROPTERIDINE PYROPHOSPHOKINASE"/>
    <property type="match status" value="1"/>
</dbReference>
<dbReference type="InterPro" id="IPR035907">
    <property type="entry name" value="Hppk_sf"/>
</dbReference>
<name>A0A934PWM7_9SPHI</name>
<evidence type="ECO:0000256" key="12">
    <source>
        <dbReference type="ARBA" id="ARBA00033413"/>
    </source>
</evidence>
<dbReference type="CDD" id="cd00483">
    <property type="entry name" value="HPPK"/>
    <property type="match status" value="1"/>
</dbReference>
<dbReference type="GO" id="GO:0046656">
    <property type="term" value="P:folic acid biosynthetic process"/>
    <property type="evidence" value="ECO:0007669"/>
    <property type="project" value="UniProtKB-KW"/>
</dbReference>
<dbReference type="GO" id="GO:0016301">
    <property type="term" value="F:kinase activity"/>
    <property type="evidence" value="ECO:0007669"/>
    <property type="project" value="UniProtKB-KW"/>
</dbReference>
<evidence type="ECO:0000256" key="9">
    <source>
        <dbReference type="ARBA" id="ARBA00022909"/>
    </source>
</evidence>
<dbReference type="GO" id="GO:0005524">
    <property type="term" value="F:ATP binding"/>
    <property type="evidence" value="ECO:0007669"/>
    <property type="project" value="UniProtKB-KW"/>
</dbReference>
<comment type="caution">
    <text evidence="14">The sequence shown here is derived from an EMBL/GenBank/DDBJ whole genome shotgun (WGS) entry which is preliminary data.</text>
</comment>
<evidence type="ECO:0000313" key="14">
    <source>
        <dbReference type="EMBL" id="MBK0380882.1"/>
    </source>
</evidence>
<evidence type="ECO:0000256" key="10">
    <source>
        <dbReference type="ARBA" id="ARBA00029409"/>
    </source>
</evidence>
<dbReference type="InterPro" id="IPR000550">
    <property type="entry name" value="Hppk"/>
</dbReference>
<dbReference type="PANTHER" id="PTHR43071:SF1">
    <property type="entry name" value="2-AMINO-4-HYDROXY-6-HYDROXYMETHYLDIHYDROPTERIDINE PYROPHOSPHOKINASE"/>
    <property type="match status" value="1"/>
</dbReference>
<gene>
    <name evidence="14" type="primary">folK</name>
    <name evidence="14" type="ORF">I5M19_16275</name>
</gene>
<dbReference type="NCBIfam" id="TIGR01498">
    <property type="entry name" value="folK"/>
    <property type="match status" value="1"/>
</dbReference>
<keyword evidence="9" id="KW-0289">Folate biosynthesis</keyword>
<organism evidence="14 15">
    <name type="scientific">Mucilaginibacter segetis</name>
    <dbReference type="NCBI Taxonomy" id="2793071"/>
    <lineage>
        <taxon>Bacteria</taxon>
        <taxon>Pseudomonadati</taxon>
        <taxon>Bacteroidota</taxon>
        <taxon>Sphingobacteriia</taxon>
        <taxon>Sphingobacteriales</taxon>
        <taxon>Sphingobacteriaceae</taxon>
        <taxon>Mucilaginibacter</taxon>
    </lineage>
</organism>
<evidence type="ECO:0000256" key="11">
    <source>
        <dbReference type="ARBA" id="ARBA00029766"/>
    </source>
</evidence>
<evidence type="ECO:0000259" key="13">
    <source>
        <dbReference type="PROSITE" id="PS00794"/>
    </source>
</evidence>
<keyword evidence="8" id="KW-0067">ATP-binding</keyword>
<reference evidence="14" key="1">
    <citation type="submission" date="2020-12" db="EMBL/GenBank/DDBJ databases">
        <title>Bacterial novel species Mucilaginibacter sp. SD-g isolated from soil.</title>
        <authorList>
            <person name="Jung H.-Y."/>
        </authorList>
    </citation>
    <scope>NUCLEOTIDE SEQUENCE</scope>
    <source>
        <strain evidence="14">SD-g</strain>
    </source>
</reference>
<evidence type="ECO:0000256" key="5">
    <source>
        <dbReference type="ARBA" id="ARBA00022679"/>
    </source>
</evidence>
<evidence type="ECO:0000256" key="8">
    <source>
        <dbReference type="ARBA" id="ARBA00022840"/>
    </source>
</evidence>
<keyword evidence="7" id="KW-0418">Kinase</keyword>
<dbReference type="Proteomes" id="UP000613193">
    <property type="component" value="Unassembled WGS sequence"/>
</dbReference>
<dbReference type="Pfam" id="PF01288">
    <property type="entry name" value="HPPK"/>
    <property type="match status" value="1"/>
</dbReference>
<comment type="function">
    <text evidence="10">Catalyzes the transfer of pyrophosphate from adenosine triphosphate (ATP) to 6-hydroxymethyl-7,8-dihydropterin, an enzymatic step in folate biosynthesis pathway.</text>
</comment>
<evidence type="ECO:0000256" key="7">
    <source>
        <dbReference type="ARBA" id="ARBA00022777"/>
    </source>
</evidence>
<dbReference type="EC" id="2.7.6.3" evidence="3"/>
<evidence type="ECO:0000256" key="6">
    <source>
        <dbReference type="ARBA" id="ARBA00022741"/>
    </source>
</evidence>
<dbReference type="RefSeq" id="WP_200067416.1">
    <property type="nucleotide sequence ID" value="NZ_JAEHFW010000003.1"/>
</dbReference>
<evidence type="ECO:0000256" key="1">
    <source>
        <dbReference type="ARBA" id="ARBA00005051"/>
    </source>
</evidence>
<dbReference type="GO" id="GO:0003848">
    <property type="term" value="F:2-amino-4-hydroxy-6-hydroxymethyldihydropteridine diphosphokinase activity"/>
    <property type="evidence" value="ECO:0007669"/>
    <property type="project" value="UniProtKB-EC"/>
</dbReference>
<keyword evidence="5 14" id="KW-0808">Transferase</keyword>
<proteinExistence type="inferred from homology"/>
<evidence type="ECO:0000313" key="15">
    <source>
        <dbReference type="Proteomes" id="UP000613193"/>
    </source>
</evidence>